<keyword evidence="2" id="KW-1185">Reference proteome</keyword>
<comment type="caution">
    <text evidence="1">The sequence shown here is derived from an EMBL/GenBank/DDBJ whole genome shotgun (WGS) entry which is preliminary data.</text>
</comment>
<accession>A0ABQ9WGK9</accession>
<name>A0ABQ9WGK9_SAGOE</name>
<evidence type="ECO:0000313" key="1">
    <source>
        <dbReference type="EMBL" id="KAK2120800.1"/>
    </source>
</evidence>
<gene>
    <name evidence="1" type="ORF">P7K49_002186</name>
</gene>
<dbReference type="Proteomes" id="UP001266305">
    <property type="component" value="Unassembled WGS sequence"/>
</dbReference>
<proteinExistence type="predicted"/>
<organism evidence="1 2">
    <name type="scientific">Saguinus oedipus</name>
    <name type="common">Cotton-top tamarin</name>
    <name type="synonym">Oedipomidas oedipus</name>
    <dbReference type="NCBI Taxonomy" id="9490"/>
    <lineage>
        <taxon>Eukaryota</taxon>
        <taxon>Metazoa</taxon>
        <taxon>Chordata</taxon>
        <taxon>Craniata</taxon>
        <taxon>Vertebrata</taxon>
        <taxon>Euteleostomi</taxon>
        <taxon>Mammalia</taxon>
        <taxon>Eutheria</taxon>
        <taxon>Euarchontoglires</taxon>
        <taxon>Primates</taxon>
        <taxon>Haplorrhini</taxon>
        <taxon>Platyrrhini</taxon>
        <taxon>Cebidae</taxon>
        <taxon>Callitrichinae</taxon>
        <taxon>Saguinus</taxon>
    </lineage>
</organism>
<protein>
    <submittedName>
        <fullName evidence="1">Uncharacterized protein</fullName>
    </submittedName>
</protein>
<dbReference type="EMBL" id="JASSZA010000001">
    <property type="protein sequence ID" value="KAK2120800.1"/>
    <property type="molecule type" value="Genomic_DNA"/>
</dbReference>
<evidence type="ECO:0000313" key="2">
    <source>
        <dbReference type="Proteomes" id="UP001266305"/>
    </source>
</evidence>
<sequence>MEPLGRPETGRAGERVDVGRQWQPCPCNIHSDCVCVLEPTQGESCCVSSYNLLPKEPAAKKSCWETTLLYCPDLKVIRGVPLQPGPGIPFQELGLIGHLPGGSMPSPWWEGASARDSSHPECSGIAWAA</sequence>
<reference evidence="1 2" key="1">
    <citation type="submission" date="2023-05" db="EMBL/GenBank/DDBJ databases">
        <title>B98-5 Cell Line De Novo Hybrid Assembly: An Optical Mapping Approach.</title>
        <authorList>
            <person name="Kananen K."/>
            <person name="Auerbach J.A."/>
            <person name="Kautto E."/>
            <person name="Blachly J.S."/>
        </authorList>
    </citation>
    <scope>NUCLEOTIDE SEQUENCE [LARGE SCALE GENOMIC DNA]</scope>
    <source>
        <strain evidence="1">B95-8</strain>
        <tissue evidence="1">Cell line</tissue>
    </source>
</reference>